<protein>
    <submittedName>
        <fullName evidence="1">Uncharacterized protein</fullName>
    </submittedName>
</protein>
<dbReference type="AlphaFoldDB" id="A0A1I5VU84"/>
<gene>
    <name evidence="1" type="ORF">SAMN05444406_11266</name>
</gene>
<evidence type="ECO:0000313" key="1">
    <source>
        <dbReference type="EMBL" id="SFQ10847.1"/>
    </source>
</evidence>
<sequence length="81" mass="9732">MEALLDAMKKESDEIRKIEHEELEKQGIKVRTLEEVIKDMTPEELEAFKKERNEKFVKPLLDENISALERLKRRLNLKRIK</sequence>
<accession>A0A1I5VU84</accession>
<reference evidence="1 2" key="1">
    <citation type="submission" date="2016-10" db="EMBL/GenBank/DDBJ databases">
        <authorList>
            <person name="de Groot N.N."/>
        </authorList>
    </citation>
    <scope>NUCLEOTIDE SEQUENCE [LARGE SCALE GENOMIC DNA]</scope>
    <source>
        <strain evidence="1 2">DSM 20678</strain>
    </source>
</reference>
<evidence type="ECO:0000313" key="2">
    <source>
        <dbReference type="Proteomes" id="UP000198577"/>
    </source>
</evidence>
<keyword evidence="2" id="KW-1185">Reference proteome</keyword>
<dbReference type="Proteomes" id="UP000198577">
    <property type="component" value="Unassembled WGS sequence"/>
</dbReference>
<organism evidence="1 2">
    <name type="scientific">Caldicoprobacter faecalis</name>
    <dbReference type="NCBI Taxonomy" id="937334"/>
    <lineage>
        <taxon>Bacteria</taxon>
        <taxon>Bacillati</taxon>
        <taxon>Bacillota</taxon>
        <taxon>Clostridia</taxon>
        <taxon>Caldicoprobacterales</taxon>
        <taxon>Caldicoprobacteraceae</taxon>
        <taxon>Caldicoprobacter</taxon>
    </lineage>
</organism>
<dbReference type="EMBL" id="FOXR01000012">
    <property type="protein sequence ID" value="SFQ10847.1"/>
    <property type="molecule type" value="Genomic_DNA"/>
</dbReference>
<name>A0A1I5VU84_9FIRM</name>
<proteinExistence type="predicted"/>